<dbReference type="InterPro" id="IPR029047">
    <property type="entry name" value="HSP70_peptide-bd_sf"/>
</dbReference>
<dbReference type="Gene3D" id="2.60.34.10">
    <property type="entry name" value="Substrate Binding Domain Of DNAk, Chain A, domain 1"/>
    <property type="match status" value="1"/>
</dbReference>
<dbReference type="Proteomes" id="UP000183567">
    <property type="component" value="Unassembled WGS sequence"/>
</dbReference>
<protein>
    <submittedName>
        <fullName evidence="3">Uncharacterized protein</fullName>
    </submittedName>
</protein>
<evidence type="ECO:0000313" key="3">
    <source>
        <dbReference type="EMBL" id="OJA13237.1"/>
    </source>
</evidence>
<dbReference type="Pfam" id="PF00012">
    <property type="entry name" value="HSP70"/>
    <property type="match status" value="1"/>
</dbReference>
<dbReference type="PRINTS" id="PR00301">
    <property type="entry name" value="HEATSHOCK70"/>
</dbReference>
<dbReference type="AlphaFoldDB" id="A0A1J8PWL2"/>
<evidence type="ECO:0000313" key="4">
    <source>
        <dbReference type="Proteomes" id="UP000183567"/>
    </source>
</evidence>
<reference evidence="3 4" key="1">
    <citation type="submission" date="2016-03" db="EMBL/GenBank/DDBJ databases">
        <title>Comparative genomics of the ectomycorrhizal sister species Rhizopogon vinicolor and Rhizopogon vesiculosus (Basidiomycota: Boletales) reveals a divergence of the mating type B locus.</title>
        <authorList>
            <person name="Mujic A.B."/>
            <person name="Kuo A."/>
            <person name="Tritt A."/>
            <person name="Lipzen A."/>
            <person name="Chen C."/>
            <person name="Johnson J."/>
            <person name="Sharma A."/>
            <person name="Barry K."/>
            <person name="Grigoriev I.V."/>
            <person name="Spatafora J.W."/>
        </authorList>
    </citation>
    <scope>NUCLEOTIDE SEQUENCE [LARGE SCALE GENOMIC DNA]</scope>
    <source>
        <strain evidence="3 4">AM-OR11-056</strain>
    </source>
</reference>
<dbReference type="GO" id="GO:0140662">
    <property type="term" value="F:ATP-dependent protein folding chaperone"/>
    <property type="evidence" value="ECO:0007669"/>
    <property type="project" value="InterPro"/>
</dbReference>
<dbReference type="EMBL" id="LVVM01004269">
    <property type="protein sequence ID" value="OJA13237.1"/>
    <property type="molecule type" value="Genomic_DNA"/>
</dbReference>
<keyword evidence="4" id="KW-1185">Reference proteome</keyword>
<dbReference type="GO" id="GO:0005524">
    <property type="term" value="F:ATP binding"/>
    <property type="evidence" value="ECO:0007669"/>
    <property type="project" value="UniProtKB-KW"/>
</dbReference>
<name>A0A1J8PWL2_9AGAM</name>
<dbReference type="OrthoDB" id="3196168at2759"/>
<comment type="caution">
    <text evidence="3">The sequence shown here is derived from an EMBL/GenBank/DDBJ whole genome shotgun (WGS) entry which is preliminary data.</text>
</comment>
<sequence length="130" mass="14127">MDQETRPVVLEPNKSINPDEAIAYGATIQASILSSETSEKPPQCHSLSLGIETAGGVMTPLIKRCTTILTKKSETLSTYQDNQPGLLIQVYEGYMRDNNLLNKFDLSGIPPAPMVFFRSKSSSTSTSTVS</sequence>
<dbReference type="STRING" id="180088.A0A1J8PWL2"/>
<accession>A0A1J8PWL2</accession>
<dbReference type="SUPFAM" id="SSF100920">
    <property type="entry name" value="Heat shock protein 70kD (HSP70), peptide-binding domain"/>
    <property type="match status" value="1"/>
</dbReference>
<proteinExistence type="predicted"/>
<gene>
    <name evidence="3" type="ORF">AZE42_12897</name>
</gene>
<dbReference type="PANTHER" id="PTHR19375">
    <property type="entry name" value="HEAT SHOCK PROTEIN 70KDA"/>
    <property type="match status" value="1"/>
</dbReference>
<keyword evidence="2" id="KW-0067">ATP-binding</keyword>
<keyword evidence="1" id="KW-0547">Nucleotide-binding</keyword>
<evidence type="ECO:0000256" key="2">
    <source>
        <dbReference type="ARBA" id="ARBA00022840"/>
    </source>
</evidence>
<evidence type="ECO:0000256" key="1">
    <source>
        <dbReference type="ARBA" id="ARBA00022741"/>
    </source>
</evidence>
<dbReference type="InterPro" id="IPR013126">
    <property type="entry name" value="Hsp_70_fam"/>
</dbReference>
<organism evidence="3 4">
    <name type="scientific">Rhizopogon vesiculosus</name>
    <dbReference type="NCBI Taxonomy" id="180088"/>
    <lineage>
        <taxon>Eukaryota</taxon>
        <taxon>Fungi</taxon>
        <taxon>Dikarya</taxon>
        <taxon>Basidiomycota</taxon>
        <taxon>Agaricomycotina</taxon>
        <taxon>Agaricomycetes</taxon>
        <taxon>Agaricomycetidae</taxon>
        <taxon>Boletales</taxon>
        <taxon>Suillineae</taxon>
        <taxon>Rhizopogonaceae</taxon>
        <taxon>Rhizopogon</taxon>
    </lineage>
</organism>